<protein>
    <submittedName>
        <fullName evidence="2">CreA family protein</fullName>
    </submittedName>
</protein>
<evidence type="ECO:0000313" key="2">
    <source>
        <dbReference type="EMBL" id="ABQ29255.1"/>
    </source>
</evidence>
<dbReference type="AlphaFoldDB" id="A5FUH3"/>
<evidence type="ECO:0000313" key="3">
    <source>
        <dbReference type="Proteomes" id="UP000000245"/>
    </source>
</evidence>
<dbReference type="eggNOG" id="COG3045">
    <property type="taxonomic scope" value="Bacteria"/>
</dbReference>
<feature type="chain" id="PRO_5002683014" evidence="1">
    <location>
        <begin position="25"/>
        <end position="155"/>
    </location>
</feature>
<name>A5FUH3_ACICJ</name>
<dbReference type="PANTHER" id="PTHR37952">
    <property type="match status" value="1"/>
</dbReference>
<dbReference type="EMBL" id="CP000697">
    <property type="protein sequence ID" value="ABQ29255.1"/>
    <property type="molecule type" value="Genomic_DNA"/>
</dbReference>
<gene>
    <name evidence="2" type="ordered locus">Acry_0026</name>
</gene>
<dbReference type="PIRSF" id="PIRSF003174">
    <property type="entry name" value="CreA"/>
    <property type="match status" value="1"/>
</dbReference>
<dbReference type="Proteomes" id="UP000000245">
    <property type="component" value="Chromosome"/>
</dbReference>
<organism evidence="2 3">
    <name type="scientific">Acidiphilium cryptum (strain JF-5)</name>
    <dbReference type="NCBI Taxonomy" id="349163"/>
    <lineage>
        <taxon>Bacteria</taxon>
        <taxon>Pseudomonadati</taxon>
        <taxon>Pseudomonadota</taxon>
        <taxon>Alphaproteobacteria</taxon>
        <taxon>Acetobacterales</taxon>
        <taxon>Acidocellaceae</taxon>
        <taxon>Acidiphilium</taxon>
    </lineage>
</organism>
<sequence>MIRRLALLGIMAGAWAFAVATAQAETRIGAVSTNFRLLGANDKVVVERLDDPKIPDIACYASFAKTGGVKGSLGVATDPSRFALSCIATGPVTLPAGLPAKQQIAAISASFLVKHFNLYRLVDPDRKAVVYLLISTKIIHGSPANAVSAVPVSGH</sequence>
<dbReference type="Pfam" id="PF05981">
    <property type="entry name" value="CreA"/>
    <property type="match status" value="1"/>
</dbReference>
<dbReference type="STRING" id="349163.Acry_0026"/>
<dbReference type="KEGG" id="acr:Acry_0026"/>
<feature type="signal peptide" evidence="1">
    <location>
        <begin position="1"/>
        <end position="24"/>
    </location>
</feature>
<dbReference type="PANTHER" id="PTHR37952:SF2">
    <property type="entry name" value="PROTEIN CREA"/>
    <property type="match status" value="1"/>
</dbReference>
<dbReference type="RefSeq" id="WP_011941217.1">
    <property type="nucleotide sequence ID" value="NC_009484.1"/>
</dbReference>
<dbReference type="HOGENOM" id="CLU_109726_1_1_5"/>
<accession>A5FUH3</accession>
<dbReference type="InterPro" id="IPR010292">
    <property type="entry name" value="Uncharacterised_CreA"/>
</dbReference>
<dbReference type="GO" id="GO:0005829">
    <property type="term" value="C:cytosol"/>
    <property type="evidence" value="ECO:0007669"/>
    <property type="project" value="TreeGrafter"/>
</dbReference>
<keyword evidence="3" id="KW-1185">Reference proteome</keyword>
<keyword evidence="1" id="KW-0732">Signal</keyword>
<proteinExistence type="predicted"/>
<evidence type="ECO:0000256" key="1">
    <source>
        <dbReference type="SAM" id="SignalP"/>
    </source>
</evidence>
<reference evidence="2 3" key="1">
    <citation type="submission" date="2007-05" db="EMBL/GenBank/DDBJ databases">
        <title>Complete sequence of chromosome of Acidiphilium cryptum JF-5.</title>
        <authorList>
            <consortium name="US DOE Joint Genome Institute"/>
            <person name="Copeland A."/>
            <person name="Lucas S."/>
            <person name="Lapidus A."/>
            <person name="Barry K."/>
            <person name="Detter J.C."/>
            <person name="Glavina del Rio T."/>
            <person name="Hammon N."/>
            <person name="Israni S."/>
            <person name="Dalin E."/>
            <person name="Tice H."/>
            <person name="Pitluck S."/>
            <person name="Sims D."/>
            <person name="Brettin T."/>
            <person name="Bruce D."/>
            <person name="Han C."/>
            <person name="Schmutz J."/>
            <person name="Larimer F."/>
            <person name="Land M."/>
            <person name="Hauser L."/>
            <person name="Kyrpides N."/>
            <person name="Kim E."/>
            <person name="Magnuson T."/>
            <person name="Richardson P."/>
        </authorList>
    </citation>
    <scope>NUCLEOTIDE SEQUENCE [LARGE SCALE GENOMIC DNA]</scope>
    <source>
        <strain evidence="2 3">JF-5</strain>
    </source>
</reference>